<dbReference type="STRING" id="1796497.GCE9029_00622"/>
<gene>
    <name evidence="4" type="ORF">GCE9029_00622</name>
</gene>
<dbReference type="OrthoDB" id="3216107at2"/>
<dbReference type="InterPro" id="IPR000182">
    <property type="entry name" value="GNAT_dom"/>
</dbReference>
<dbReference type="GO" id="GO:0016747">
    <property type="term" value="F:acyltransferase activity, transferring groups other than amino-acyl groups"/>
    <property type="evidence" value="ECO:0007669"/>
    <property type="project" value="InterPro"/>
</dbReference>
<dbReference type="PANTHER" id="PTHR43420">
    <property type="entry name" value="ACETYLTRANSFERASE"/>
    <property type="match status" value="1"/>
</dbReference>
<feature type="domain" description="N-acetyltransferase" evidence="3">
    <location>
        <begin position="101"/>
        <end position="229"/>
    </location>
</feature>
<proteinExistence type="predicted"/>
<evidence type="ECO:0000259" key="3">
    <source>
        <dbReference type="PROSITE" id="PS51186"/>
    </source>
</evidence>
<name>A0A128EVB4_9GAMM</name>
<dbReference type="Proteomes" id="UP000071641">
    <property type="component" value="Unassembled WGS sequence"/>
</dbReference>
<sequence length="229" mass="25405">MNAALQANLDNLNLYWQALGAKQEGELFVHPSWPNKRWNPGLSLHGVSFSSGQRASTVDELDEKCLQVLSDQHGLTLSVAMQLVVMTYELPQDAEFEFGKEIERVSTEEQVNDWTVACSKAFNYLIDEAVIQHLNADNNSHIFALYKEGEIAGTVILYQTGNTLGIHQLGTLREFRKMGVASSLMQHSLALAKELGCEYVTLQASKAGLPLYEQLGFQQLAMLTSVLAE</sequence>
<dbReference type="RefSeq" id="WP_062660975.1">
    <property type="nucleotide sequence ID" value="NZ_FIZX01000001.1"/>
</dbReference>
<reference evidence="5" key="1">
    <citation type="submission" date="2016-02" db="EMBL/GenBank/DDBJ databases">
        <authorList>
            <person name="Rodrigo-Torres Lidia"/>
            <person name="Arahal R.David."/>
        </authorList>
    </citation>
    <scope>NUCLEOTIDE SEQUENCE [LARGE SCALE GENOMIC DNA]</scope>
    <source>
        <strain evidence="5">CECT 9029</strain>
    </source>
</reference>
<dbReference type="CDD" id="cd04301">
    <property type="entry name" value="NAT_SF"/>
    <property type="match status" value="1"/>
</dbReference>
<dbReference type="EMBL" id="FIZX01000001">
    <property type="protein sequence ID" value="CZF78105.1"/>
    <property type="molecule type" value="Genomic_DNA"/>
</dbReference>
<keyword evidence="5" id="KW-1185">Reference proteome</keyword>
<dbReference type="SUPFAM" id="SSF55729">
    <property type="entry name" value="Acyl-CoA N-acyltransferases (Nat)"/>
    <property type="match status" value="1"/>
</dbReference>
<dbReference type="AlphaFoldDB" id="A0A128EVB4"/>
<dbReference type="PANTHER" id="PTHR43420:SF47">
    <property type="entry name" value="N-ACETYLTRANSFERASE DOMAIN-CONTAINING PROTEIN"/>
    <property type="match status" value="1"/>
</dbReference>
<keyword evidence="1 4" id="KW-0808">Transferase</keyword>
<evidence type="ECO:0000313" key="5">
    <source>
        <dbReference type="Proteomes" id="UP000071641"/>
    </source>
</evidence>
<protein>
    <submittedName>
        <fullName evidence="4">Acetyltransferase (GNAT) family protein</fullName>
    </submittedName>
</protein>
<dbReference type="InterPro" id="IPR016181">
    <property type="entry name" value="Acyl_CoA_acyltransferase"/>
</dbReference>
<keyword evidence="2" id="KW-0012">Acyltransferase</keyword>
<evidence type="ECO:0000313" key="4">
    <source>
        <dbReference type="EMBL" id="CZF78105.1"/>
    </source>
</evidence>
<dbReference type="Gene3D" id="3.40.630.30">
    <property type="match status" value="1"/>
</dbReference>
<accession>A0A128EVB4</accession>
<dbReference type="Pfam" id="PF00583">
    <property type="entry name" value="Acetyltransf_1"/>
    <property type="match status" value="1"/>
</dbReference>
<evidence type="ECO:0000256" key="2">
    <source>
        <dbReference type="ARBA" id="ARBA00023315"/>
    </source>
</evidence>
<organism evidence="4 5">
    <name type="scientific">Grimontia celer</name>
    <dbReference type="NCBI Taxonomy" id="1796497"/>
    <lineage>
        <taxon>Bacteria</taxon>
        <taxon>Pseudomonadati</taxon>
        <taxon>Pseudomonadota</taxon>
        <taxon>Gammaproteobacteria</taxon>
        <taxon>Vibrionales</taxon>
        <taxon>Vibrionaceae</taxon>
        <taxon>Grimontia</taxon>
    </lineage>
</organism>
<evidence type="ECO:0000256" key="1">
    <source>
        <dbReference type="ARBA" id="ARBA00022679"/>
    </source>
</evidence>
<dbReference type="InterPro" id="IPR050680">
    <property type="entry name" value="YpeA/RimI_acetyltransf"/>
</dbReference>
<dbReference type="PROSITE" id="PS51186">
    <property type="entry name" value="GNAT"/>
    <property type="match status" value="1"/>
</dbReference>